<dbReference type="Gene3D" id="3.20.20.370">
    <property type="entry name" value="Glycoside hydrolase/deacetylase"/>
    <property type="match status" value="1"/>
</dbReference>
<dbReference type="SUPFAM" id="SSF88713">
    <property type="entry name" value="Glycoside hydrolase/deacetylase"/>
    <property type="match status" value="1"/>
</dbReference>
<comment type="caution">
    <text evidence="2">The sequence shown here is derived from an EMBL/GenBank/DDBJ whole genome shotgun (WGS) entry which is preliminary data.</text>
</comment>
<reference evidence="3" key="1">
    <citation type="journal article" date="2019" name="Int. J. Syst. Evol. Microbiol.">
        <title>The Global Catalogue of Microorganisms (GCM) 10K type strain sequencing project: providing services to taxonomists for standard genome sequencing and annotation.</title>
        <authorList>
            <consortium name="The Broad Institute Genomics Platform"/>
            <consortium name="The Broad Institute Genome Sequencing Center for Infectious Disease"/>
            <person name="Wu L."/>
            <person name="Ma J."/>
        </authorList>
    </citation>
    <scope>NUCLEOTIDE SEQUENCE [LARGE SCALE GENOMIC DNA]</scope>
    <source>
        <strain evidence="3">CGMCC 4.7177</strain>
    </source>
</reference>
<keyword evidence="1" id="KW-0812">Transmembrane</keyword>
<dbReference type="InterPro" id="IPR018763">
    <property type="entry name" value="DUF2334"/>
</dbReference>
<dbReference type="Pfam" id="PF10096">
    <property type="entry name" value="DUF2334"/>
    <property type="match status" value="1"/>
</dbReference>
<keyword evidence="1" id="KW-0472">Membrane</keyword>
<dbReference type="EMBL" id="JBHUGI010000015">
    <property type="protein sequence ID" value="MFD1927813.1"/>
    <property type="molecule type" value="Genomic_DNA"/>
</dbReference>
<proteinExistence type="predicted"/>
<dbReference type="CDD" id="cd10923">
    <property type="entry name" value="CE4_COG5298"/>
    <property type="match status" value="1"/>
</dbReference>
<feature type="transmembrane region" description="Helical" evidence="1">
    <location>
        <begin position="546"/>
        <end position="568"/>
    </location>
</feature>
<organism evidence="2 3">
    <name type="scientific">Sporosarcina siberiensis</name>
    <dbReference type="NCBI Taxonomy" id="1365606"/>
    <lineage>
        <taxon>Bacteria</taxon>
        <taxon>Bacillati</taxon>
        <taxon>Bacillota</taxon>
        <taxon>Bacilli</taxon>
        <taxon>Bacillales</taxon>
        <taxon>Caryophanaceae</taxon>
        <taxon>Sporosarcina</taxon>
    </lineage>
</organism>
<keyword evidence="1" id="KW-1133">Transmembrane helix</keyword>
<keyword evidence="3" id="KW-1185">Reference proteome</keyword>
<protein>
    <submittedName>
        <fullName evidence="2">DUF2334 domain-containing protein</fullName>
    </submittedName>
</protein>
<evidence type="ECO:0000256" key="1">
    <source>
        <dbReference type="SAM" id="Phobius"/>
    </source>
</evidence>
<gene>
    <name evidence="2" type="ORF">ACFSFY_07025</name>
</gene>
<evidence type="ECO:0000313" key="3">
    <source>
        <dbReference type="Proteomes" id="UP001597218"/>
    </source>
</evidence>
<sequence length="577" mass="66027">MIKRGKFNMSLLLLAIIFLMCFSFPILTDAKNETEPKVLVMFTSKSGEIDENTLTVDMIVGHFTTDITIKNSQDVKKSDLVGVTHLIYYGQVAKKEMASFHHLFEGYSGHFIAIGYNSERLGERFSFVNTLHEVKVDRIFETKNKDKELTITPEYVIDIEIVKESDVLVQGKMSSQGKSTPVVVKNDKNLFIAFDELSFPKYSIIGEVLHESFQSNHEKSHPAYIRLEDIHPLVNPIKMEEITDILIQKKIPFMMAVIPVYTNPETGKEYHFSDSPKLLKVLKNAQENGGSIVLHGYTHQYRESETGEGFEFWDVDNNTPIYAEANEEFVLKKESEFATIDEYEKYTEELVAFESNYIRKRVTRGIQELTNYGLYPLAFEAPHYTMSQNGYNVLAEFFSTYVGQVQLSDKDWEVMGSAPYATNPSFLKGMHLLPETMGYIRPNDPQAVEKMLSQAEIYQYTRDGILGAFYHPYLGVNRFKDMLIEMEKLPDISWIDLKKMDVWVKVENVEISTVYGQVVTKVSRGGLLMSSMDFPAYHLQRITDKVVWIMAVVGGIAVLLFIGFTLMLSSRNMKMEG</sequence>
<dbReference type="Proteomes" id="UP001597218">
    <property type="component" value="Unassembled WGS sequence"/>
</dbReference>
<accession>A0ABW4SEI4</accession>
<dbReference type="InterPro" id="IPR011330">
    <property type="entry name" value="Glyco_hydro/deAcase_b/a-brl"/>
</dbReference>
<evidence type="ECO:0000313" key="2">
    <source>
        <dbReference type="EMBL" id="MFD1927813.1"/>
    </source>
</evidence>
<name>A0ABW4SEI4_9BACL</name>
<dbReference type="RefSeq" id="WP_381536606.1">
    <property type="nucleotide sequence ID" value="NZ_JBHUGI010000015.1"/>
</dbReference>